<feature type="transmembrane region" description="Helical" evidence="8">
    <location>
        <begin position="223"/>
        <end position="244"/>
    </location>
</feature>
<evidence type="ECO:0000256" key="4">
    <source>
        <dbReference type="ARBA" id="ARBA00011182"/>
    </source>
</evidence>
<evidence type="ECO:0000256" key="8">
    <source>
        <dbReference type="SAM" id="Phobius"/>
    </source>
</evidence>
<dbReference type="InterPro" id="IPR004853">
    <property type="entry name" value="Sugar_P_trans_dom"/>
</dbReference>
<dbReference type="GO" id="GO:0005789">
    <property type="term" value="C:endoplasmic reticulum membrane"/>
    <property type="evidence" value="ECO:0007669"/>
    <property type="project" value="UniProtKB-SubCell"/>
</dbReference>
<organism evidence="10 11">
    <name type="scientific">Cytospora mali</name>
    <name type="common">Apple Valsa canker fungus</name>
    <name type="synonym">Valsa mali</name>
    <dbReference type="NCBI Taxonomy" id="578113"/>
    <lineage>
        <taxon>Eukaryota</taxon>
        <taxon>Fungi</taxon>
        <taxon>Dikarya</taxon>
        <taxon>Ascomycota</taxon>
        <taxon>Pezizomycotina</taxon>
        <taxon>Sordariomycetes</taxon>
        <taxon>Sordariomycetidae</taxon>
        <taxon>Diaporthales</taxon>
        <taxon>Cytosporaceae</taxon>
        <taxon>Cytospora</taxon>
    </lineage>
</organism>
<comment type="similarity">
    <text evidence="3">Belongs to the TPT transporter family. SLC35D subfamily.</text>
</comment>
<dbReference type="EMBL" id="CM003104">
    <property type="protein sequence ID" value="KUI71243.1"/>
    <property type="molecule type" value="Genomic_DNA"/>
</dbReference>
<dbReference type="OrthoDB" id="6418713at2759"/>
<protein>
    <recommendedName>
        <fullName evidence="9">Sugar phosphate transporter domain-containing protein</fullName>
    </recommendedName>
</protein>
<reference evidence="10" key="1">
    <citation type="submission" date="2014-12" db="EMBL/GenBank/DDBJ databases">
        <title>Genome Sequence of Valsa Canker Pathogens Uncovers a Specific Adaption of Colonization on Woody Bark.</title>
        <authorList>
            <person name="Yin Z."/>
            <person name="Liu H."/>
            <person name="Gao X."/>
            <person name="Li Z."/>
            <person name="Song N."/>
            <person name="Ke X."/>
            <person name="Dai Q."/>
            <person name="Wu Y."/>
            <person name="Sun Y."/>
            <person name="Xu J.-R."/>
            <person name="Kang Z.K."/>
            <person name="Wang L."/>
            <person name="Huang L."/>
        </authorList>
    </citation>
    <scope>NUCLEOTIDE SEQUENCE [LARGE SCALE GENOMIC DNA]</scope>
    <source>
        <strain evidence="10">03-8</strain>
    </source>
</reference>
<dbReference type="PANTHER" id="PTHR11132">
    <property type="entry name" value="SOLUTE CARRIER FAMILY 35"/>
    <property type="match status" value="1"/>
</dbReference>
<dbReference type="AlphaFoldDB" id="A0A194W583"/>
<evidence type="ECO:0000256" key="2">
    <source>
        <dbReference type="ARBA" id="ARBA00004477"/>
    </source>
</evidence>
<evidence type="ECO:0000313" key="10">
    <source>
        <dbReference type="EMBL" id="KUI71243.1"/>
    </source>
</evidence>
<sequence length="329" mass="37202">MLKTCLGGNCSLIFQHIHSAIPYLLRRSPSPLSTYRALDHKLINGVYAPFVRVKQLVFSNISYHANRGHNDFQNGSPDNREAPETKDEKIRTSSLLYWIQMLKAGAPVAVLVAGWIWGVAKPSWTVFLKVIVIVLGVVLASLGEIRFDWLGFTFQVGGIVFEAIRLIMIQVLLSEDGQRMDPLVSLYYYAPVCAAMNLVMVWYTELASFKMEDFSRVGPTTLLFNAVVAFMLNVSSVFLVYSFLTDDSKNDGLTRRIDRQDKWPGHNIDRHLQEYPFGGHQRLGLGYLYRQFAALRIFCGPFWAVILLSALGNDTGMCFSIKGWDFVNI</sequence>
<comment type="subcellular location">
    <subcellularLocation>
        <location evidence="2">Endoplasmic reticulum membrane</location>
        <topology evidence="2">Multi-pass membrane protein</topology>
    </subcellularLocation>
</comment>
<dbReference type="InterPro" id="IPR050186">
    <property type="entry name" value="TPT_transporter"/>
</dbReference>
<comment type="subunit">
    <text evidence="4">Homooligomer.</text>
</comment>
<proteinExistence type="inferred from homology"/>
<keyword evidence="5 8" id="KW-0812">Transmembrane</keyword>
<dbReference type="Pfam" id="PF03151">
    <property type="entry name" value="TPT"/>
    <property type="match status" value="1"/>
</dbReference>
<keyword evidence="6 8" id="KW-1133">Transmembrane helix</keyword>
<feature type="transmembrane region" description="Helical" evidence="8">
    <location>
        <begin position="293"/>
        <end position="312"/>
    </location>
</feature>
<accession>A0A194W583</accession>
<evidence type="ECO:0000256" key="5">
    <source>
        <dbReference type="ARBA" id="ARBA00022692"/>
    </source>
</evidence>
<feature type="transmembrane region" description="Helical" evidence="8">
    <location>
        <begin position="95"/>
        <end position="117"/>
    </location>
</feature>
<keyword evidence="11" id="KW-1185">Reference proteome</keyword>
<feature type="domain" description="Sugar phosphate transporter" evidence="9">
    <location>
        <begin position="100"/>
        <end position="232"/>
    </location>
</feature>
<feature type="transmembrane region" description="Helical" evidence="8">
    <location>
        <begin position="185"/>
        <end position="203"/>
    </location>
</feature>
<dbReference type="Proteomes" id="UP000078559">
    <property type="component" value="Chromosome 7"/>
</dbReference>
<comment type="function">
    <text evidence="1">Involved in the import of GDP-mannose from the cytoplasm into the Golgi lumen.</text>
</comment>
<feature type="transmembrane region" description="Helical" evidence="8">
    <location>
        <begin position="149"/>
        <end position="173"/>
    </location>
</feature>
<gene>
    <name evidence="10" type="ORF">VM1G_06878</name>
</gene>
<evidence type="ECO:0000256" key="1">
    <source>
        <dbReference type="ARBA" id="ARBA00003420"/>
    </source>
</evidence>
<feature type="transmembrane region" description="Helical" evidence="8">
    <location>
        <begin position="123"/>
        <end position="142"/>
    </location>
</feature>
<evidence type="ECO:0000259" key="9">
    <source>
        <dbReference type="Pfam" id="PF03151"/>
    </source>
</evidence>
<evidence type="ECO:0000256" key="7">
    <source>
        <dbReference type="ARBA" id="ARBA00023136"/>
    </source>
</evidence>
<evidence type="ECO:0000256" key="3">
    <source>
        <dbReference type="ARBA" id="ARBA00010425"/>
    </source>
</evidence>
<keyword evidence="7 8" id="KW-0472">Membrane</keyword>
<evidence type="ECO:0000256" key="6">
    <source>
        <dbReference type="ARBA" id="ARBA00022989"/>
    </source>
</evidence>
<name>A0A194W583_CYTMA</name>
<evidence type="ECO:0000313" key="11">
    <source>
        <dbReference type="Proteomes" id="UP000078559"/>
    </source>
</evidence>